<dbReference type="AlphaFoldDB" id="A0A376DG98"/>
<organism evidence="1 2">
    <name type="scientific">Escherichia coli</name>
    <dbReference type="NCBI Taxonomy" id="562"/>
    <lineage>
        <taxon>Bacteria</taxon>
        <taxon>Pseudomonadati</taxon>
        <taxon>Pseudomonadota</taxon>
        <taxon>Gammaproteobacteria</taxon>
        <taxon>Enterobacterales</taxon>
        <taxon>Enterobacteriaceae</taxon>
        <taxon>Escherichia</taxon>
    </lineage>
</organism>
<dbReference type="Proteomes" id="UP000254647">
    <property type="component" value="Unassembled WGS sequence"/>
</dbReference>
<reference evidence="1 2" key="1">
    <citation type="submission" date="2018-06" db="EMBL/GenBank/DDBJ databases">
        <authorList>
            <consortium name="Pathogen Informatics"/>
            <person name="Doyle S."/>
        </authorList>
    </citation>
    <scope>NUCLEOTIDE SEQUENCE [LARGE SCALE GENOMIC DNA]</scope>
    <source>
        <strain evidence="1 2">NCTC10767</strain>
    </source>
</reference>
<dbReference type="EMBL" id="UFXW01000004">
    <property type="protein sequence ID" value="STC88945.1"/>
    <property type="molecule type" value="Genomic_DNA"/>
</dbReference>
<name>A0A376DG98_ECOLX</name>
<sequence length="92" mass="10618">MPYIDITTMRGMMPRVVTSMLPEHSAVLAEDCHFRFGVITPERQISGVEKTFTIKPKTIFHYRDDFWFAWPECGGCDPQSDRSGPPRAYLLH</sequence>
<evidence type="ECO:0000313" key="1">
    <source>
        <dbReference type="EMBL" id="STC88945.1"/>
    </source>
</evidence>
<gene>
    <name evidence="1" type="ORF">NCTC10767_04938</name>
</gene>
<evidence type="ECO:0000313" key="2">
    <source>
        <dbReference type="Proteomes" id="UP000254647"/>
    </source>
</evidence>
<proteinExistence type="predicted"/>
<protein>
    <submittedName>
        <fullName evidence="1">Uncharacterized protein</fullName>
    </submittedName>
</protein>
<accession>A0A376DG98</accession>